<proteinExistence type="predicted"/>
<evidence type="ECO:0000313" key="1">
    <source>
        <dbReference type="EMBL" id="PKI53786.1"/>
    </source>
</evidence>
<dbReference type="AlphaFoldDB" id="A0A2I0JDQ4"/>
<evidence type="ECO:0000313" key="2">
    <source>
        <dbReference type="Proteomes" id="UP000233551"/>
    </source>
</evidence>
<sequence length="113" mass="12226">MASAVDGIESPAACSGFTNDGVQTLARLAQSVERKALNLVVVGSSPTVADYALHYHYLLELYVLVSGGGPPPEPRERAGGTVGPHFSDHLQQETPVRLFRLPEPQILEIEVRY</sequence>
<keyword evidence="2" id="KW-1185">Reference proteome</keyword>
<gene>
    <name evidence="1" type="ORF">CRG98_025792</name>
</gene>
<accession>A0A2I0JDQ4</accession>
<organism evidence="1 2">
    <name type="scientific">Punica granatum</name>
    <name type="common">Pomegranate</name>
    <dbReference type="NCBI Taxonomy" id="22663"/>
    <lineage>
        <taxon>Eukaryota</taxon>
        <taxon>Viridiplantae</taxon>
        <taxon>Streptophyta</taxon>
        <taxon>Embryophyta</taxon>
        <taxon>Tracheophyta</taxon>
        <taxon>Spermatophyta</taxon>
        <taxon>Magnoliopsida</taxon>
        <taxon>eudicotyledons</taxon>
        <taxon>Gunneridae</taxon>
        <taxon>Pentapetalae</taxon>
        <taxon>rosids</taxon>
        <taxon>malvids</taxon>
        <taxon>Myrtales</taxon>
        <taxon>Lythraceae</taxon>
        <taxon>Punica</taxon>
    </lineage>
</organism>
<name>A0A2I0JDQ4_PUNGR</name>
<comment type="caution">
    <text evidence="1">The sequence shown here is derived from an EMBL/GenBank/DDBJ whole genome shotgun (WGS) entry which is preliminary data.</text>
</comment>
<protein>
    <submittedName>
        <fullName evidence="1">Uncharacterized protein</fullName>
    </submittedName>
</protein>
<reference evidence="1 2" key="1">
    <citation type="submission" date="2017-11" db="EMBL/GenBank/DDBJ databases">
        <title>De-novo sequencing of pomegranate (Punica granatum L.) genome.</title>
        <authorList>
            <person name="Akparov Z."/>
            <person name="Amiraslanov A."/>
            <person name="Hajiyeva S."/>
            <person name="Abbasov M."/>
            <person name="Kaur K."/>
            <person name="Hamwieh A."/>
            <person name="Solovyev V."/>
            <person name="Salamov A."/>
            <person name="Braich B."/>
            <person name="Kosarev P."/>
            <person name="Mahmoud A."/>
            <person name="Hajiyev E."/>
            <person name="Babayeva S."/>
            <person name="Izzatullayeva V."/>
            <person name="Mammadov A."/>
            <person name="Mammadov A."/>
            <person name="Sharifova S."/>
            <person name="Ojaghi J."/>
            <person name="Eynullazada K."/>
            <person name="Bayramov B."/>
            <person name="Abdulazimova A."/>
            <person name="Shahmuradov I."/>
        </authorList>
    </citation>
    <scope>NUCLEOTIDE SEQUENCE [LARGE SCALE GENOMIC DNA]</scope>
    <source>
        <strain evidence="2">cv. AG2017</strain>
        <tissue evidence="1">Leaf</tissue>
    </source>
</reference>
<dbReference type="EMBL" id="PGOL01001831">
    <property type="protein sequence ID" value="PKI53786.1"/>
    <property type="molecule type" value="Genomic_DNA"/>
</dbReference>
<dbReference type="Proteomes" id="UP000233551">
    <property type="component" value="Unassembled WGS sequence"/>
</dbReference>